<dbReference type="Proteomes" id="UP001143307">
    <property type="component" value="Unassembled WGS sequence"/>
</dbReference>
<name>A0ABT3ST76_9GAMM</name>
<dbReference type="EMBL" id="SHNP01000002">
    <property type="protein sequence ID" value="MCX2973197.1"/>
    <property type="molecule type" value="Genomic_DNA"/>
</dbReference>
<sequence>MTSYPLRDPCEVMQLERLGALHQFRLSFMRSLIRRLMHEQWEIEPSTFQLDDSGYGTVIYRVKATNHVFSFVLFSNYLSDEDRNDRVIASQWDLTMALCIGDLDAQQVEQLRGNVPKQEAGRVDANTIVLSRANRSSRNFEYVVNELAAGRQPCSDILKDVGYLYRTTAVYGSGKFGMADWGKIRSEYPDFARPFAAEMFTCYMLRHFSVEQAEHLAKVRSPKTAVSMNTDVRRYIGIGNATGLGMAPYLIRHPQLISQWITVRETAIARVLSEGQVTAEHLQTLGILANKARQHYLETTVPDESQTQRNHTLVDELAAMQRWLEQHTQITGWDKLTAHAKQHWHIETQELIHSLLMELYPDLVDELEDSMCAEECPDTTPQMPLGDLKQLIEARYAWALDVDFEEPDALYLFWYRSEEKMEPRIGERFSEEGADREMPLLTIARSVRQCYDLLCKDLQQHPNDDVVHFLMREPEMKGIIARVQTMGQECYGDIQANLADRETLPIQLLRCKLSFFGVSKFDPKSKFWVRNTMFQGAPLLTQIGEPFFDDWIFPLAPE</sequence>
<evidence type="ECO:0000313" key="1">
    <source>
        <dbReference type="EMBL" id="MCX2973197.1"/>
    </source>
</evidence>
<evidence type="ECO:0000313" key="2">
    <source>
        <dbReference type="Proteomes" id="UP001143307"/>
    </source>
</evidence>
<proteinExistence type="predicted"/>
<organism evidence="1 2">
    <name type="scientific">Candidatus Seongchinamella marina</name>
    <dbReference type="NCBI Taxonomy" id="2518990"/>
    <lineage>
        <taxon>Bacteria</taxon>
        <taxon>Pseudomonadati</taxon>
        <taxon>Pseudomonadota</taxon>
        <taxon>Gammaproteobacteria</taxon>
        <taxon>Cellvibrionales</taxon>
        <taxon>Halieaceae</taxon>
        <taxon>Seongchinamella</taxon>
    </lineage>
</organism>
<gene>
    <name evidence="1" type="ORF">EYC87_06295</name>
</gene>
<keyword evidence="2" id="KW-1185">Reference proteome</keyword>
<comment type="caution">
    <text evidence="1">The sequence shown here is derived from an EMBL/GenBank/DDBJ whole genome shotgun (WGS) entry which is preliminary data.</text>
</comment>
<dbReference type="RefSeq" id="WP_279252145.1">
    <property type="nucleotide sequence ID" value="NZ_SHNP01000002.1"/>
</dbReference>
<reference evidence="1" key="1">
    <citation type="submission" date="2019-02" db="EMBL/GenBank/DDBJ databases">
        <authorList>
            <person name="Li S.-H."/>
        </authorList>
    </citation>
    <scope>NUCLEOTIDE SEQUENCE</scope>
    <source>
        <strain evidence="1">IMCC8485</strain>
    </source>
</reference>
<protein>
    <submittedName>
        <fullName evidence="1">Uncharacterized protein</fullName>
    </submittedName>
</protein>
<accession>A0ABT3ST76</accession>